<feature type="domain" description="RRM" evidence="3">
    <location>
        <begin position="548"/>
        <end position="623"/>
    </location>
</feature>
<evidence type="ECO:0000256" key="2">
    <source>
        <dbReference type="SAM" id="MobiDB-lite"/>
    </source>
</evidence>
<dbReference type="EMBL" id="CYKH01002167">
    <property type="protein sequence ID" value="CUG93598.1"/>
    <property type="molecule type" value="Genomic_DNA"/>
</dbReference>
<dbReference type="SMART" id="SM00360">
    <property type="entry name" value="RRM"/>
    <property type="match status" value="1"/>
</dbReference>
<dbReference type="PANTHER" id="PTHR32343">
    <property type="entry name" value="SERINE/ARGININE-RICH SPLICING FACTOR"/>
    <property type="match status" value="1"/>
</dbReference>
<dbReference type="VEuPathDB" id="TriTrypDB:BSAL_43705"/>
<evidence type="ECO:0000313" key="4">
    <source>
        <dbReference type="EMBL" id="CUG93598.1"/>
    </source>
</evidence>
<sequence>MATSKREVASLLRRCIALHSTTTSATSTCSGGFLTHDTVLTALDMLPSYDTSSITEAIAELVENRLVPKLPPSLRGSTITRRSHRRQLSSGSLGKTPPTGLQQFLLGASPTGGGGGLNVLGSTPMEGAPFGKSVEDIQRAEGSEGANTPSIASTTTTTLSTNVVDSALFSDEEQSILADVLKNGLSGEPQTRAAIQDVLLVLLVDQHSPSFFARQNAAVLFAKLFALGNFFSGKIDESKAGNASTDPFEKLYDVFSGTRSGIVTPDQCVAIAAILCIATKDPSSNNSHHAGAIPTTDGVSLGKLHTDSPYRSMLLDLLCRTQAFHVANAVGRMSDDNYSTDHAASDKDDDDRATTTTTPVALDRLQRQLYAPVWVLHDLLAPLCHQHSDTVPMSVEAKMVAGPPPCAIGATPPMGAGGGSGKDDAPPPPPPYNNPPSPPPSYQLHISQQSSTRGNEESGGSGHGRGGMSDSAGAATSSAVRDHQGHERFQPAPPSLHLQRNTAPPPPPPPSQQAEHNHRDPSHVSLEQHVALQRLVLTAAQREEAKVRTVYINKLDPKITESQLRDFLDRCGQVLRVRLCGELIGRTKYGFVEFNNSDAARVLIAKDREMLAGCAIRCSLAKQPIQDVDTQLDAVIDPKRGLTRACLFGYVRRQGGGGGSPRTAQKDQHQEGLLSISKHRLTALCLTLQTPPMPLAPALVVELS</sequence>
<evidence type="ECO:0000259" key="3">
    <source>
        <dbReference type="PROSITE" id="PS50102"/>
    </source>
</evidence>
<dbReference type="Pfam" id="PF00076">
    <property type="entry name" value="RRM_1"/>
    <property type="match status" value="1"/>
</dbReference>
<dbReference type="SUPFAM" id="SSF54928">
    <property type="entry name" value="RNA-binding domain, RBD"/>
    <property type="match status" value="1"/>
</dbReference>
<dbReference type="GO" id="GO:0003723">
    <property type="term" value="F:RNA binding"/>
    <property type="evidence" value="ECO:0007669"/>
    <property type="project" value="UniProtKB-UniRule"/>
</dbReference>
<keyword evidence="5" id="KW-1185">Reference proteome</keyword>
<feature type="compositionally biased region" description="Pro residues" evidence="2">
    <location>
        <begin position="426"/>
        <end position="441"/>
    </location>
</feature>
<dbReference type="InterPro" id="IPR000504">
    <property type="entry name" value="RRM_dom"/>
</dbReference>
<feature type="compositionally biased region" description="Basic and acidic residues" evidence="2">
    <location>
        <begin position="343"/>
        <end position="353"/>
    </location>
</feature>
<dbReference type="InterPro" id="IPR012677">
    <property type="entry name" value="Nucleotide-bd_a/b_plait_sf"/>
</dbReference>
<evidence type="ECO:0000313" key="5">
    <source>
        <dbReference type="Proteomes" id="UP000051952"/>
    </source>
</evidence>
<proteinExistence type="predicted"/>
<dbReference type="Gene3D" id="3.30.70.330">
    <property type="match status" value="1"/>
</dbReference>
<feature type="compositionally biased region" description="Basic and acidic residues" evidence="2">
    <location>
        <begin position="480"/>
        <end position="489"/>
    </location>
</feature>
<reference evidence="5" key="1">
    <citation type="submission" date="2015-09" db="EMBL/GenBank/DDBJ databases">
        <authorList>
            <consortium name="Pathogen Informatics"/>
        </authorList>
    </citation>
    <scope>NUCLEOTIDE SEQUENCE [LARGE SCALE GENOMIC DNA]</scope>
    <source>
        <strain evidence="5">Lake Konstanz</strain>
    </source>
</reference>
<dbReference type="Proteomes" id="UP000051952">
    <property type="component" value="Unassembled WGS sequence"/>
</dbReference>
<evidence type="ECO:0000256" key="1">
    <source>
        <dbReference type="PROSITE-ProRule" id="PRU00176"/>
    </source>
</evidence>
<keyword evidence="1" id="KW-0694">RNA-binding</keyword>
<dbReference type="OrthoDB" id="7763451at2759"/>
<organism evidence="4 5">
    <name type="scientific">Bodo saltans</name>
    <name type="common">Flagellated protozoan</name>
    <dbReference type="NCBI Taxonomy" id="75058"/>
    <lineage>
        <taxon>Eukaryota</taxon>
        <taxon>Discoba</taxon>
        <taxon>Euglenozoa</taxon>
        <taxon>Kinetoplastea</taxon>
        <taxon>Metakinetoplastina</taxon>
        <taxon>Eubodonida</taxon>
        <taxon>Bodonidae</taxon>
        <taxon>Bodo</taxon>
    </lineage>
</organism>
<name>A0A0S4JTN9_BODSA</name>
<feature type="compositionally biased region" description="Gly residues" evidence="2">
    <location>
        <begin position="457"/>
        <end position="467"/>
    </location>
</feature>
<protein>
    <submittedName>
        <fullName evidence="4">RNA-binding protein, putative</fullName>
    </submittedName>
</protein>
<gene>
    <name evidence="4" type="ORF">BSAL_43705</name>
</gene>
<dbReference type="AlphaFoldDB" id="A0A0S4JTN9"/>
<dbReference type="PROSITE" id="PS50102">
    <property type="entry name" value="RRM"/>
    <property type="match status" value="1"/>
</dbReference>
<feature type="region of interest" description="Disordered" evidence="2">
    <location>
        <begin position="73"/>
        <end position="107"/>
    </location>
</feature>
<feature type="region of interest" description="Disordered" evidence="2">
    <location>
        <begin position="335"/>
        <end position="355"/>
    </location>
</feature>
<feature type="region of interest" description="Disordered" evidence="2">
    <location>
        <begin position="406"/>
        <end position="523"/>
    </location>
</feature>
<accession>A0A0S4JTN9</accession>
<dbReference type="InterPro" id="IPR035979">
    <property type="entry name" value="RBD_domain_sf"/>
</dbReference>